<keyword evidence="8 9" id="KW-0234">DNA repair</keyword>
<keyword evidence="7 9" id="KW-0378">Hydrolase</keyword>
<evidence type="ECO:0000256" key="8">
    <source>
        <dbReference type="ARBA" id="ARBA00023204"/>
    </source>
</evidence>
<dbReference type="GO" id="GO:0005737">
    <property type="term" value="C:cytoplasm"/>
    <property type="evidence" value="ECO:0007669"/>
    <property type="project" value="UniProtKB-SubCell"/>
</dbReference>
<dbReference type="Pfam" id="PF03167">
    <property type="entry name" value="UDG"/>
    <property type="match status" value="1"/>
</dbReference>
<protein>
    <recommendedName>
        <fullName evidence="5 9">Uracil-DNA glycosylase</fullName>
        <shortName evidence="9">UDG</shortName>
        <ecNumber evidence="4 9">3.2.2.27</ecNumber>
    </recommendedName>
</protein>
<feature type="active site" description="Proton acceptor" evidence="9 10">
    <location>
        <position position="60"/>
    </location>
</feature>
<dbReference type="NCBIfam" id="TIGR00628">
    <property type="entry name" value="ung"/>
    <property type="match status" value="1"/>
</dbReference>
<evidence type="ECO:0000313" key="14">
    <source>
        <dbReference type="Proteomes" id="UP000030008"/>
    </source>
</evidence>
<accession>A0A099IB87</accession>
<dbReference type="GO" id="GO:0097510">
    <property type="term" value="P:base-excision repair, AP site formation via deaminated base removal"/>
    <property type="evidence" value="ECO:0007669"/>
    <property type="project" value="TreeGrafter"/>
</dbReference>
<dbReference type="Gene3D" id="3.40.470.10">
    <property type="entry name" value="Uracil-DNA glycosylase-like domain"/>
    <property type="match status" value="1"/>
</dbReference>
<evidence type="ECO:0000256" key="1">
    <source>
        <dbReference type="ARBA" id="ARBA00001400"/>
    </source>
</evidence>
<dbReference type="HAMAP" id="MF_00148">
    <property type="entry name" value="UDG"/>
    <property type="match status" value="1"/>
</dbReference>
<comment type="caution">
    <text evidence="13">The sequence shown here is derived from an EMBL/GenBank/DDBJ whole genome shotgun (WGS) entry which is preliminary data.</text>
</comment>
<dbReference type="SUPFAM" id="SSF52141">
    <property type="entry name" value="Uracil-DNA glycosylase-like"/>
    <property type="match status" value="1"/>
</dbReference>
<reference evidence="13 14" key="1">
    <citation type="submission" date="2014-08" db="EMBL/GenBank/DDBJ databases">
        <title>Clostridium innocuum, an unnegligible vancomycin-resistant pathogen causing extra-intestinal infections.</title>
        <authorList>
            <person name="Feng Y."/>
            <person name="Chiu C.-H."/>
        </authorList>
    </citation>
    <scope>NUCLEOTIDE SEQUENCE [LARGE SCALE GENOMIC DNA]</scope>
    <source>
        <strain evidence="13 14">AN88</strain>
    </source>
</reference>
<evidence type="ECO:0000256" key="3">
    <source>
        <dbReference type="ARBA" id="ARBA00008184"/>
    </source>
</evidence>
<dbReference type="SMART" id="SM00986">
    <property type="entry name" value="UDG"/>
    <property type="match status" value="1"/>
</dbReference>
<evidence type="ECO:0000256" key="2">
    <source>
        <dbReference type="ARBA" id="ARBA00002631"/>
    </source>
</evidence>
<dbReference type="NCBIfam" id="NF003592">
    <property type="entry name" value="PRK05254.1-5"/>
    <property type="match status" value="1"/>
</dbReference>
<keyword evidence="6 9" id="KW-0227">DNA damage</keyword>
<keyword evidence="9" id="KW-0963">Cytoplasm</keyword>
<dbReference type="SMART" id="SM00987">
    <property type="entry name" value="UreE_C"/>
    <property type="match status" value="1"/>
</dbReference>
<dbReference type="InterPro" id="IPR036895">
    <property type="entry name" value="Uracil-DNA_glycosylase-like_sf"/>
</dbReference>
<comment type="function">
    <text evidence="2 9 11">Excises uracil residues from the DNA which can arise as a result of misincorporation of dUMP residues by DNA polymerase or due to deamination of cytosine.</text>
</comment>
<comment type="catalytic activity">
    <reaction evidence="1 9 11">
        <text>Hydrolyzes single-stranded DNA or mismatched double-stranded DNA and polynucleotides, releasing free uracil.</text>
        <dbReference type="EC" id="3.2.2.27"/>
    </reaction>
</comment>
<dbReference type="EMBL" id="JQIF01000016">
    <property type="protein sequence ID" value="KGJ54442.1"/>
    <property type="molecule type" value="Genomic_DNA"/>
</dbReference>
<dbReference type="PROSITE" id="PS00130">
    <property type="entry name" value="U_DNA_GLYCOSYLASE"/>
    <property type="match status" value="1"/>
</dbReference>
<dbReference type="EC" id="3.2.2.27" evidence="4 9"/>
<dbReference type="FunFam" id="3.40.470.10:FF:000001">
    <property type="entry name" value="Uracil-DNA glycosylase"/>
    <property type="match status" value="1"/>
</dbReference>
<dbReference type="InterPro" id="IPR005122">
    <property type="entry name" value="Uracil-DNA_glycosylase-like"/>
</dbReference>
<dbReference type="AlphaFoldDB" id="A0A099IB87"/>
<dbReference type="PANTHER" id="PTHR11264">
    <property type="entry name" value="URACIL-DNA GLYCOSYLASE"/>
    <property type="match status" value="1"/>
</dbReference>
<evidence type="ECO:0000256" key="11">
    <source>
        <dbReference type="RuleBase" id="RU003780"/>
    </source>
</evidence>
<gene>
    <name evidence="9" type="primary">ung</name>
    <name evidence="13" type="ORF">CIAN88_03640</name>
</gene>
<dbReference type="Proteomes" id="UP000030008">
    <property type="component" value="Unassembled WGS sequence"/>
</dbReference>
<dbReference type="RefSeq" id="WP_044904100.1">
    <property type="nucleotide sequence ID" value="NZ_JAQCQO010000006.1"/>
</dbReference>
<dbReference type="NCBIfam" id="NF003591">
    <property type="entry name" value="PRK05254.1-4"/>
    <property type="match status" value="1"/>
</dbReference>
<evidence type="ECO:0000256" key="10">
    <source>
        <dbReference type="PROSITE-ProRule" id="PRU10072"/>
    </source>
</evidence>
<evidence type="ECO:0000256" key="5">
    <source>
        <dbReference type="ARBA" id="ARBA00018429"/>
    </source>
</evidence>
<comment type="similarity">
    <text evidence="3 9 11">Belongs to the uracil-DNA glycosylase (UDG) superfamily. UNG family.</text>
</comment>
<dbReference type="GO" id="GO:0004844">
    <property type="term" value="F:uracil DNA N-glycosylase activity"/>
    <property type="evidence" value="ECO:0007669"/>
    <property type="project" value="UniProtKB-UniRule"/>
</dbReference>
<dbReference type="InterPro" id="IPR018085">
    <property type="entry name" value="Ura-DNA_Glyclase_AS"/>
</dbReference>
<dbReference type="PANTHER" id="PTHR11264:SF0">
    <property type="entry name" value="URACIL-DNA GLYCOSYLASE"/>
    <property type="match status" value="1"/>
</dbReference>
<name>A0A099IB87_CLOIN</name>
<proteinExistence type="inferred from homology"/>
<evidence type="ECO:0000256" key="9">
    <source>
        <dbReference type="HAMAP-Rule" id="MF_00148"/>
    </source>
</evidence>
<evidence type="ECO:0000256" key="4">
    <source>
        <dbReference type="ARBA" id="ARBA00012030"/>
    </source>
</evidence>
<organism evidence="13 14">
    <name type="scientific">Clostridium innocuum</name>
    <dbReference type="NCBI Taxonomy" id="1522"/>
    <lineage>
        <taxon>Bacteria</taxon>
        <taxon>Bacillati</taxon>
        <taxon>Bacillota</taxon>
        <taxon>Clostridia</taxon>
        <taxon>Eubacteriales</taxon>
        <taxon>Clostridiaceae</taxon>
        <taxon>Clostridium</taxon>
    </lineage>
</organism>
<feature type="domain" description="Uracil-DNA glycosylase-like" evidence="12">
    <location>
        <begin position="45"/>
        <end position="205"/>
    </location>
</feature>
<dbReference type="CDD" id="cd10027">
    <property type="entry name" value="UDG-F1-like"/>
    <property type="match status" value="1"/>
</dbReference>
<evidence type="ECO:0000313" key="13">
    <source>
        <dbReference type="EMBL" id="KGJ54442.1"/>
    </source>
</evidence>
<evidence type="ECO:0000259" key="12">
    <source>
        <dbReference type="SMART" id="SM00986"/>
    </source>
</evidence>
<sequence length="219" mass="25390">MKQWKELFLQEEQKEYYRKLMQFLDEEYAHRTIYPPREDLFTCFTSCPFEAVKVVILGQDPYHQPDQAHGLCFSVRKGVQIPRSLKNIYKELKSDMNIDAPSHGCLTDWTKQGVFLMNTVMSVREGQAASHKKKGWETFTDTVISALNEQEKGIVFVLWGSHAQKKAELITGRQHRILMSAHPSPLSASRGFFGSRPFSTVNRYLEEMGRTPIDWRLSE</sequence>
<evidence type="ECO:0000256" key="7">
    <source>
        <dbReference type="ARBA" id="ARBA00022801"/>
    </source>
</evidence>
<dbReference type="InterPro" id="IPR002043">
    <property type="entry name" value="UDG_fam1"/>
</dbReference>
<dbReference type="NCBIfam" id="NF003588">
    <property type="entry name" value="PRK05254.1-1"/>
    <property type="match status" value="1"/>
</dbReference>
<comment type="subcellular location">
    <subcellularLocation>
        <location evidence="9">Cytoplasm</location>
    </subcellularLocation>
</comment>
<dbReference type="NCBIfam" id="NF003589">
    <property type="entry name" value="PRK05254.1-2"/>
    <property type="match status" value="1"/>
</dbReference>
<evidence type="ECO:0000256" key="6">
    <source>
        <dbReference type="ARBA" id="ARBA00022763"/>
    </source>
</evidence>